<accession>A0A838BE15</accession>
<keyword evidence="1" id="KW-0812">Transmembrane</keyword>
<protein>
    <recommendedName>
        <fullName evidence="4">Mll5186 protein</fullName>
    </recommendedName>
</protein>
<feature type="transmembrane region" description="Helical" evidence="1">
    <location>
        <begin position="20"/>
        <end position="43"/>
    </location>
</feature>
<feature type="transmembrane region" description="Helical" evidence="1">
    <location>
        <begin position="64"/>
        <end position="89"/>
    </location>
</feature>
<gene>
    <name evidence="2" type="ORF">H0241_31480</name>
</gene>
<keyword evidence="3" id="KW-1185">Reference proteome</keyword>
<evidence type="ECO:0008006" key="4">
    <source>
        <dbReference type="Google" id="ProtNLM"/>
    </source>
</evidence>
<name>A0A838BE15_9HYPH</name>
<proteinExistence type="predicted"/>
<feature type="transmembrane region" description="Helical" evidence="1">
    <location>
        <begin position="266"/>
        <end position="287"/>
    </location>
</feature>
<sequence length="309" mass="31051">MQTALSPTDVSSVTESSSSAVSWGPIVAGAFAASTLSVVLLLVGSGLGLTMVSPWTGSSASATTFTVSAAAWLVVVQWLSAGVGGYLTGRLRTTWVNVHTDEVYFRDTAHGFLAWALATLLVAGVLGSALSSALGSGVQAASTVASGAAVGASSAAASNGARSTDNFLGYFVDTLFRPTNTGTVAAADQNDAATTGQATRILIASAANGEVSADDKTYLARLVASRTGLSEADAKARVDTVLANVDAAKNKAKAAADTARKASATFALLGALSLVIGAFIASVAGALGGKQRDEEEALFVRNVQRSPSR</sequence>
<dbReference type="EMBL" id="JACDTY010000027">
    <property type="protein sequence ID" value="MBA1144725.1"/>
    <property type="molecule type" value="Genomic_DNA"/>
</dbReference>
<keyword evidence="1" id="KW-0472">Membrane</keyword>
<dbReference type="Proteomes" id="UP000558284">
    <property type="component" value="Unassembled WGS sequence"/>
</dbReference>
<dbReference type="RefSeq" id="WP_181061658.1">
    <property type="nucleotide sequence ID" value="NZ_JACDTY010000027.1"/>
</dbReference>
<dbReference type="AlphaFoldDB" id="A0A838BE15"/>
<reference evidence="2 3" key="1">
    <citation type="submission" date="2020-07" db="EMBL/GenBank/DDBJ databases">
        <title>Definition of the novel symbiovar canariense within Mesorhizobium novociceri, a new species of genus Mesorhizobium nodulating Cicer canariense in the Caldera de Taburiente National Park (La Palma, Canary Islands).</title>
        <authorList>
            <person name="Leon-Barrios M."/>
            <person name="Perez-Yepez J."/>
            <person name="Flores-Felix J.D."/>
            <person name="Ramirez-Baena M.H."/>
            <person name="Pulido-Suarez L."/>
            <person name="Igual J.M."/>
            <person name="Velazquez E."/>
            <person name="Peix A."/>
        </authorList>
    </citation>
    <scope>NUCLEOTIDE SEQUENCE [LARGE SCALE GENOMIC DNA]</scope>
    <source>
        <strain evidence="2 3">CCANP35</strain>
    </source>
</reference>
<comment type="caution">
    <text evidence="2">The sequence shown here is derived from an EMBL/GenBank/DDBJ whole genome shotgun (WGS) entry which is preliminary data.</text>
</comment>
<evidence type="ECO:0000313" key="2">
    <source>
        <dbReference type="EMBL" id="MBA1144725.1"/>
    </source>
</evidence>
<feature type="transmembrane region" description="Helical" evidence="1">
    <location>
        <begin position="109"/>
        <end position="130"/>
    </location>
</feature>
<keyword evidence="1" id="KW-1133">Transmembrane helix</keyword>
<organism evidence="2 3">
    <name type="scientific">Mesorhizobium neociceri</name>
    <dbReference type="NCBI Taxonomy" id="1307853"/>
    <lineage>
        <taxon>Bacteria</taxon>
        <taxon>Pseudomonadati</taxon>
        <taxon>Pseudomonadota</taxon>
        <taxon>Alphaproteobacteria</taxon>
        <taxon>Hyphomicrobiales</taxon>
        <taxon>Phyllobacteriaceae</taxon>
        <taxon>Mesorhizobium</taxon>
    </lineage>
</organism>
<evidence type="ECO:0000313" key="3">
    <source>
        <dbReference type="Proteomes" id="UP000558284"/>
    </source>
</evidence>
<evidence type="ECO:0000256" key="1">
    <source>
        <dbReference type="SAM" id="Phobius"/>
    </source>
</evidence>